<evidence type="ECO:0000313" key="2">
    <source>
        <dbReference type="Proteomes" id="UP000789901"/>
    </source>
</evidence>
<reference evidence="1 2" key="1">
    <citation type="submission" date="2021-06" db="EMBL/GenBank/DDBJ databases">
        <authorList>
            <person name="Kallberg Y."/>
            <person name="Tangrot J."/>
            <person name="Rosling A."/>
        </authorList>
    </citation>
    <scope>NUCLEOTIDE SEQUENCE [LARGE SCALE GENOMIC DNA]</scope>
    <source>
        <strain evidence="1 2">120-4 pot B 10/14</strain>
    </source>
</reference>
<protein>
    <submittedName>
        <fullName evidence="1">46003_t:CDS:1</fullName>
    </submittedName>
</protein>
<evidence type="ECO:0000313" key="1">
    <source>
        <dbReference type="EMBL" id="CAG8766325.1"/>
    </source>
</evidence>
<keyword evidence="2" id="KW-1185">Reference proteome</keyword>
<dbReference type="EMBL" id="CAJVQB010014091">
    <property type="protein sequence ID" value="CAG8766325.1"/>
    <property type="molecule type" value="Genomic_DNA"/>
</dbReference>
<accession>A0ABN7VGQ5</accession>
<name>A0ABN7VGQ5_GIGMA</name>
<dbReference type="Proteomes" id="UP000789901">
    <property type="component" value="Unassembled WGS sequence"/>
</dbReference>
<gene>
    <name evidence="1" type="ORF">GMARGA_LOCUS18047</name>
</gene>
<proteinExistence type="predicted"/>
<organism evidence="1 2">
    <name type="scientific">Gigaspora margarita</name>
    <dbReference type="NCBI Taxonomy" id="4874"/>
    <lineage>
        <taxon>Eukaryota</taxon>
        <taxon>Fungi</taxon>
        <taxon>Fungi incertae sedis</taxon>
        <taxon>Mucoromycota</taxon>
        <taxon>Glomeromycotina</taxon>
        <taxon>Glomeromycetes</taxon>
        <taxon>Diversisporales</taxon>
        <taxon>Gigasporaceae</taxon>
        <taxon>Gigaspora</taxon>
    </lineage>
</organism>
<feature type="non-terminal residue" evidence="1">
    <location>
        <position position="1"/>
    </location>
</feature>
<sequence>LLSSFNLMSGEAFVSVDDKGINVNIDTKKEKVWCWPCGENSKQKQYDCYKINSYEQLSAYFPEDLQLETAKACHYVPDEHHSLAAFTSVLAKELDLDHQIGQIFLEHDADVVIWDSYPLSFGAILLEVYIDGIPQFNTSLSVPINETSE</sequence>
<comment type="caution">
    <text evidence="1">The sequence shown here is derived from an EMBL/GenBank/DDBJ whole genome shotgun (WGS) entry which is preliminary data.</text>
</comment>